<reference evidence="1 2" key="1">
    <citation type="submission" date="2013-11" db="EMBL/GenBank/DDBJ databases">
        <title>The Genome Sequence of Phytophthora parasitica CJ01A1.</title>
        <authorList>
            <consortium name="The Broad Institute Genomics Platform"/>
            <person name="Russ C."/>
            <person name="Tyler B."/>
            <person name="Panabieres F."/>
            <person name="Shan W."/>
            <person name="Tripathy S."/>
            <person name="Grunwald N."/>
            <person name="Machado M."/>
            <person name="Johnson C.S."/>
            <person name="Walker B."/>
            <person name="Young S.K."/>
            <person name="Zeng Q."/>
            <person name="Gargeya S."/>
            <person name="Fitzgerald M."/>
            <person name="Haas B."/>
            <person name="Abouelleil A."/>
            <person name="Allen A.W."/>
            <person name="Alvarado L."/>
            <person name="Arachchi H.M."/>
            <person name="Berlin A.M."/>
            <person name="Chapman S.B."/>
            <person name="Gainer-Dewar J."/>
            <person name="Goldberg J."/>
            <person name="Griggs A."/>
            <person name="Gujja S."/>
            <person name="Hansen M."/>
            <person name="Howarth C."/>
            <person name="Imamovic A."/>
            <person name="Ireland A."/>
            <person name="Larimer J."/>
            <person name="McCowan C."/>
            <person name="Murphy C."/>
            <person name="Pearson M."/>
            <person name="Poon T.W."/>
            <person name="Priest M."/>
            <person name="Roberts A."/>
            <person name="Saif S."/>
            <person name="Shea T."/>
            <person name="Sisk P."/>
            <person name="Sykes S."/>
            <person name="Wortman J."/>
            <person name="Nusbaum C."/>
            <person name="Birren B."/>
        </authorList>
    </citation>
    <scope>NUCLEOTIDE SEQUENCE [LARGE SCALE GENOMIC DNA]</scope>
    <source>
        <strain evidence="1 2">CJ01A1</strain>
    </source>
</reference>
<dbReference type="AlphaFoldDB" id="W2WLC1"/>
<comment type="caution">
    <text evidence="1">The sequence shown here is derived from an EMBL/GenBank/DDBJ whole genome shotgun (WGS) entry which is preliminary data.</text>
</comment>
<evidence type="ECO:0000313" key="2">
    <source>
        <dbReference type="Proteomes" id="UP000018958"/>
    </source>
</evidence>
<sequence length="147" mass="16428">MPTTFMSIFRLSSKSLATSGTWSFIKLPARHLISSCRRAPVTPSKVSVLALLRPQHTPLHAIRWVLLPSETSAEIGGFTQHVFVQEGNLLALVLWREHLPNFEKCLGVAKKIVVGKKLSSKNDGFRDIAAAEKKSSKRRFHLEILSK</sequence>
<gene>
    <name evidence="1" type="ORF">F441_13305</name>
</gene>
<dbReference type="Proteomes" id="UP000018958">
    <property type="component" value="Unassembled WGS sequence"/>
</dbReference>
<proteinExistence type="predicted"/>
<protein>
    <submittedName>
        <fullName evidence="1">Uncharacterized protein</fullName>
    </submittedName>
</protein>
<evidence type="ECO:0000313" key="1">
    <source>
        <dbReference type="EMBL" id="ETP11162.1"/>
    </source>
</evidence>
<name>W2WLC1_PHYNI</name>
<dbReference type="EMBL" id="ANIX01002637">
    <property type="protein sequence ID" value="ETP11162.1"/>
    <property type="molecule type" value="Genomic_DNA"/>
</dbReference>
<organism evidence="1 2">
    <name type="scientific">Phytophthora nicotianae CJ01A1</name>
    <dbReference type="NCBI Taxonomy" id="1317063"/>
    <lineage>
        <taxon>Eukaryota</taxon>
        <taxon>Sar</taxon>
        <taxon>Stramenopiles</taxon>
        <taxon>Oomycota</taxon>
        <taxon>Peronosporomycetes</taxon>
        <taxon>Peronosporales</taxon>
        <taxon>Peronosporaceae</taxon>
        <taxon>Phytophthora</taxon>
    </lineage>
</organism>
<accession>W2WLC1</accession>